<evidence type="ECO:0000259" key="7">
    <source>
        <dbReference type="Pfam" id="PF14322"/>
    </source>
</evidence>
<evidence type="ECO:0000313" key="8">
    <source>
        <dbReference type="EMBL" id="MBC5631668.1"/>
    </source>
</evidence>
<dbReference type="Pfam" id="PF14322">
    <property type="entry name" value="SusD-like_3"/>
    <property type="match status" value="1"/>
</dbReference>
<dbReference type="SUPFAM" id="SSF48452">
    <property type="entry name" value="TPR-like"/>
    <property type="match status" value="1"/>
</dbReference>
<evidence type="ECO:0000256" key="2">
    <source>
        <dbReference type="ARBA" id="ARBA00006275"/>
    </source>
</evidence>
<gene>
    <name evidence="8" type="ORF">H8S65_02585</name>
</gene>
<comment type="similarity">
    <text evidence="2">Belongs to the SusD family.</text>
</comment>
<feature type="domain" description="SusD-like N-terminal" evidence="7">
    <location>
        <begin position="35"/>
        <end position="223"/>
    </location>
</feature>
<evidence type="ECO:0000256" key="1">
    <source>
        <dbReference type="ARBA" id="ARBA00004442"/>
    </source>
</evidence>
<keyword evidence="3" id="KW-0732">Signal</keyword>
<evidence type="ECO:0000256" key="5">
    <source>
        <dbReference type="ARBA" id="ARBA00023237"/>
    </source>
</evidence>
<evidence type="ECO:0000259" key="6">
    <source>
        <dbReference type="Pfam" id="PF07980"/>
    </source>
</evidence>
<keyword evidence="9" id="KW-1185">Reference proteome</keyword>
<evidence type="ECO:0000256" key="4">
    <source>
        <dbReference type="ARBA" id="ARBA00023136"/>
    </source>
</evidence>
<feature type="domain" description="RagB/SusD" evidence="6">
    <location>
        <begin position="279"/>
        <end position="567"/>
    </location>
</feature>
<evidence type="ECO:0000256" key="3">
    <source>
        <dbReference type="ARBA" id="ARBA00022729"/>
    </source>
</evidence>
<organism evidence="8 9">
    <name type="scientific">Parabacteroides hominis</name>
    <dbReference type="NCBI Taxonomy" id="2763057"/>
    <lineage>
        <taxon>Bacteria</taxon>
        <taxon>Pseudomonadati</taxon>
        <taxon>Bacteroidota</taxon>
        <taxon>Bacteroidia</taxon>
        <taxon>Bacteroidales</taxon>
        <taxon>Tannerellaceae</taxon>
        <taxon>Parabacteroides</taxon>
    </lineage>
</organism>
<dbReference type="Proteomes" id="UP000651475">
    <property type="component" value="Unassembled WGS sequence"/>
</dbReference>
<comment type="caution">
    <text evidence="8">The sequence shown here is derived from an EMBL/GenBank/DDBJ whole genome shotgun (WGS) entry which is preliminary data.</text>
</comment>
<protein>
    <submittedName>
        <fullName evidence="8">RagB/SusD family nutrient uptake outer membrane protein</fullName>
    </submittedName>
</protein>
<dbReference type="Gene3D" id="1.25.40.390">
    <property type="match status" value="1"/>
</dbReference>
<evidence type="ECO:0000313" key="9">
    <source>
        <dbReference type="Proteomes" id="UP000651475"/>
    </source>
</evidence>
<reference evidence="8 9" key="1">
    <citation type="submission" date="2020-08" db="EMBL/GenBank/DDBJ databases">
        <title>Genome public.</title>
        <authorList>
            <person name="Liu C."/>
            <person name="Sun Q."/>
        </authorList>
    </citation>
    <scope>NUCLEOTIDE SEQUENCE [LARGE SCALE GENOMIC DNA]</scope>
    <source>
        <strain evidence="8 9">NSJ-79</strain>
    </source>
</reference>
<sequence length="567" mass="65206">MKSIKYGIAILAAFATLSSCNENDFLKEEPKDFYSPENSMETSAHFQSSLNYLYNRVRYQQWELDPDTRFAFHYATDFAFNATDYYKAAKLNDYKNVMVPTFSVPANVWKQVYIVISNANVILSRLPNATAVPEEEAKVIRGEALFFRGFSYRMLANLFGGVPLILEEVSTPRRDYVRASREEVYEQIRKDLEEAITLLPDIDAVKDGKISKQVARHLLSEIYICQNKYDEAIQTATAVINYPAMALMTNRFGSRANEEGDVYWDLFRLNNQNRSSGNKESLWVLQYDYLNAGSKTAYNMPWAIIPYYQNIQITAKDEAGVDVKTTAFMGVTDAKGGRGIGWIQPTDYFFNTLWSKGSDQDIRNSTYNITRDLQIDNPASPAFGQWMVKDGYYKQVDSIRQWFPLITKFSRIGNFPEELYQVDATGNPLITPFGEHLLINSANSNYKDEYMFRLAETYLLRAEAYIKKGDLANAAADINTIRARANANPIEPSEVNIDFLLDERMRELYGEELRMLTLCRMGKLAERNRKYNPKTGLTIEDYHNLWPIPYSEIERNVYATIEQNPGY</sequence>
<dbReference type="Pfam" id="PF07980">
    <property type="entry name" value="SusD_RagB"/>
    <property type="match status" value="1"/>
</dbReference>
<name>A0ABR7DLD6_9BACT</name>
<dbReference type="InterPro" id="IPR012944">
    <property type="entry name" value="SusD_RagB_dom"/>
</dbReference>
<accession>A0ABR7DLD6</accession>
<keyword evidence="5" id="KW-0998">Cell outer membrane</keyword>
<keyword evidence="4" id="KW-0472">Membrane</keyword>
<comment type="subcellular location">
    <subcellularLocation>
        <location evidence="1">Cell outer membrane</location>
    </subcellularLocation>
</comment>
<dbReference type="PROSITE" id="PS51257">
    <property type="entry name" value="PROKAR_LIPOPROTEIN"/>
    <property type="match status" value="1"/>
</dbReference>
<dbReference type="RefSeq" id="WP_186928408.1">
    <property type="nucleotide sequence ID" value="NZ_JACOOJ010000003.1"/>
</dbReference>
<proteinExistence type="inferred from homology"/>
<dbReference type="InterPro" id="IPR011990">
    <property type="entry name" value="TPR-like_helical_dom_sf"/>
</dbReference>
<dbReference type="InterPro" id="IPR033985">
    <property type="entry name" value="SusD-like_N"/>
</dbReference>
<dbReference type="EMBL" id="JACOOJ010000003">
    <property type="protein sequence ID" value="MBC5631668.1"/>
    <property type="molecule type" value="Genomic_DNA"/>
</dbReference>